<evidence type="ECO:0000256" key="10">
    <source>
        <dbReference type="ARBA" id="ARBA00047783"/>
    </source>
</evidence>
<comment type="subunit">
    <text evidence="11">Monomer.</text>
</comment>
<dbReference type="GO" id="GO:0052906">
    <property type="term" value="F:tRNA (guanine(37)-N1)-methyltransferase activity"/>
    <property type="evidence" value="ECO:0007669"/>
    <property type="project" value="UniProtKB-UniRule"/>
</dbReference>
<comment type="similarity">
    <text evidence="1">Belongs to the class I-like SAM-binding methyltransferase superfamily. TRM5/TYW2 family.</text>
</comment>
<comment type="function">
    <text evidence="9">Involved in mitochondrial tRNA methylation. Specifically methylates the N1 position of guanosine-37 in various tRNAs. Methylation is not dependent on the nature of the nucleoside 5' of the target nucleoside. This is the first step in the biosynthesis of wybutosine (yW), a modified base adjacent to the anticodon of tRNAs and required for accurate decoding.</text>
</comment>
<keyword evidence="4 11" id="KW-0808">Transferase</keyword>
<dbReference type="PROSITE" id="PS51684">
    <property type="entry name" value="SAM_MT_TRM5_TYW2"/>
    <property type="match status" value="1"/>
</dbReference>
<evidence type="ECO:0000256" key="9">
    <source>
        <dbReference type="ARBA" id="ARBA00045951"/>
    </source>
</evidence>
<feature type="binding site" evidence="11">
    <location>
        <begin position="348"/>
        <end position="349"/>
    </location>
    <ligand>
        <name>S-adenosyl-L-methionine</name>
        <dbReference type="ChEBI" id="CHEBI:59789"/>
    </ligand>
</feature>
<name>V9KPY0_CALMI</name>
<dbReference type="Gene3D" id="3.30.300.110">
    <property type="entry name" value="Met-10+ protein-like domains"/>
    <property type="match status" value="1"/>
</dbReference>
<dbReference type="PANTHER" id="PTHR23245:SF36">
    <property type="entry name" value="TRNA (GUANINE(37)-N1)-METHYLTRANSFERASE"/>
    <property type="match status" value="1"/>
</dbReference>
<dbReference type="RefSeq" id="XP_042194278.1">
    <property type="nucleotide sequence ID" value="XM_042338344.1"/>
</dbReference>
<proteinExistence type="evidence at transcript level"/>
<organism evidence="14">
    <name type="scientific">Callorhinchus milii</name>
    <name type="common">Ghost shark</name>
    <dbReference type="NCBI Taxonomy" id="7868"/>
    <lineage>
        <taxon>Eukaryota</taxon>
        <taxon>Metazoa</taxon>
        <taxon>Chordata</taxon>
        <taxon>Craniata</taxon>
        <taxon>Vertebrata</taxon>
        <taxon>Chondrichthyes</taxon>
        <taxon>Holocephali</taxon>
        <taxon>Chimaeriformes</taxon>
        <taxon>Callorhinchidae</taxon>
        <taxon>Callorhinchus</taxon>
    </lineage>
</organism>
<dbReference type="CDD" id="cd02440">
    <property type="entry name" value="AdoMet_MTases"/>
    <property type="match status" value="1"/>
</dbReference>
<dbReference type="AlphaFoldDB" id="V9KPY0"/>
<dbReference type="InterPro" id="IPR025792">
    <property type="entry name" value="tRNA_Gua_MeTrfase_euk"/>
</dbReference>
<keyword evidence="3 11" id="KW-0489">Methyltransferase</keyword>
<dbReference type="PANTHER" id="PTHR23245">
    <property type="entry name" value="TRNA METHYLTRANSFERASE"/>
    <property type="match status" value="1"/>
</dbReference>
<dbReference type="EC" id="2.1.1.228" evidence="11"/>
<evidence type="ECO:0000256" key="1">
    <source>
        <dbReference type="ARBA" id="ARBA00009775"/>
    </source>
</evidence>
<evidence type="ECO:0000256" key="8">
    <source>
        <dbReference type="ARBA" id="ARBA00023242"/>
    </source>
</evidence>
<keyword evidence="5 11" id="KW-0949">S-adenosyl-L-methionine</keyword>
<evidence type="ECO:0000259" key="13">
    <source>
        <dbReference type="PROSITE" id="PS51684"/>
    </source>
</evidence>
<dbReference type="SUPFAM" id="SSF53335">
    <property type="entry name" value="S-adenosyl-L-methionine-dependent methyltransferases"/>
    <property type="match status" value="1"/>
</dbReference>
<dbReference type="Gene3D" id="3.40.50.150">
    <property type="entry name" value="Vaccinia Virus protein VP39"/>
    <property type="match status" value="1"/>
</dbReference>
<evidence type="ECO:0000256" key="3">
    <source>
        <dbReference type="ARBA" id="ARBA00022603"/>
    </source>
</evidence>
<keyword evidence="6 11" id="KW-0819">tRNA processing</keyword>
<comment type="subcellular location">
    <subcellularLocation>
        <location evidence="11">Mitochondrion matrix</location>
    </subcellularLocation>
    <subcellularLocation>
        <location evidence="11">Nucleus</location>
    </subcellularLocation>
    <subcellularLocation>
        <location evidence="11">Cytoplasm</location>
    </subcellularLocation>
    <text evidence="11">Predominantly in the mitochondria and in the nucleus.</text>
</comment>
<dbReference type="EMBL" id="JW867827">
    <property type="protein sequence ID" value="AFP00345.1"/>
    <property type="molecule type" value="mRNA"/>
</dbReference>
<dbReference type="InterPro" id="IPR030382">
    <property type="entry name" value="MeTrfase_TRM5/TYW2"/>
</dbReference>
<evidence type="ECO:0000313" key="14">
    <source>
        <dbReference type="EMBL" id="AFP00345.1"/>
    </source>
</evidence>
<evidence type="ECO:0000256" key="11">
    <source>
        <dbReference type="HAMAP-Rule" id="MF_03152"/>
    </source>
</evidence>
<evidence type="ECO:0000256" key="6">
    <source>
        <dbReference type="ARBA" id="ARBA00022694"/>
    </source>
</evidence>
<feature type="compositionally biased region" description="Basic and acidic residues" evidence="12">
    <location>
        <begin position="480"/>
        <end position="489"/>
    </location>
</feature>
<dbReference type="FunFam" id="3.40.50.150:FF:000102">
    <property type="entry name" value="tRNA (guanine(37)-N1)-methyltransferase"/>
    <property type="match status" value="1"/>
</dbReference>
<accession>V9KPY0</accession>
<dbReference type="Pfam" id="PF02475">
    <property type="entry name" value="TRM5-TYW2_MTfase"/>
    <property type="match status" value="1"/>
</dbReference>
<evidence type="ECO:0000256" key="5">
    <source>
        <dbReference type="ARBA" id="ARBA00022691"/>
    </source>
</evidence>
<dbReference type="InterPro" id="IPR056743">
    <property type="entry name" value="TRM5-TYW2-like_MTfase"/>
</dbReference>
<dbReference type="HAMAP" id="MF_03152">
    <property type="entry name" value="TRM5"/>
    <property type="match status" value="1"/>
</dbReference>
<feature type="binding site" evidence="11">
    <location>
        <position position="381"/>
    </location>
    <ligand>
        <name>S-adenosyl-L-methionine</name>
        <dbReference type="ChEBI" id="CHEBI:59789"/>
    </ligand>
</feature>
<evidence type="ECO:0000256" key="4">
    <source>
        <dbReference type="ARBA" id="ARBA00022679"/>
    </source>
</evidence>
<sequence length="497" mass="56039">MRIFVSLTKIWRNIGLSASAKKLTTGQHLQSLTGQSSYLSILCISSDHITELITMPAHKPEEDTDLYAAPATVRGMTQLNKNSFRKKLTLPALKVKTDEINKVMKSLKNVALKRPGLKRVVDLGDEAYKLILLDPFKISSSDSFDASQKMILKNYNIDAQIHRYDLTMTYENFKSEEILKAVLPEGQDVTSGFSRVGHIVHMNLRDHQLPYKYLIGQVIMDKNPGITSVVNKTSMIDNAYRNFQMEVLAGEDNMIAKVKENNITYEFDFSKVYWNPRLGTEHDRIVNLLKPGDVVYDVFAGVGPFAIPAAKKKCKVIANDLNPDSYKWLVHNCKVNKIDKNVEIFNLDGREFILGPLKDNLVKQYEVLSSKDTTSIHVIMNLPGMAVEFLDAFRRLLKDQNPVNILPTVHCYSFSKSDKPALDIQQRAENFLGASLEGHCSIHLVRNVSPNKEMMCISFKIPAEVLYNDCPAMEDSAEEPAPKRLRLDEISASTGPQ</sequence>
<evidence type="ECO:0000256" key="12">
    <source>
        <dbReference type="SAM" id="MobiDB-lite"/>
    </source>
</evidence>
<keyword evidence="7 11" id="KW-0496">Mitochondrion</keyword>
<evidence type="ECO:0000256" key="2">
    <source>
        <dbReference type="ARBA" id="ARBA00022490"/>
    </source>
</evidence>
<feature type="domain" description="SAM-dependent methyltransferase TRM5/TYW2-type" evidence="13">
    <location>
        <begin position="193"/>
        <end position="463"/>
    </location>
</feature>
<feature type="region of interest" description="Disordered" evidence="12">
    <location>
        <begin position="475"/>
        <end position="497"/>
    </location>
</feature>
<comment type="function">
    <text evidence="11">Specifically methylates the N1 position of guanosine-37 in various cytoplasmic and mitochondrial tRNAs. Methylation is not dependent on the nature of the nucleoside 5' of the target nucleoside. This is the first step in the biosynthesis of wybutosine (yW), a modified base adjacent to the anticodon of tRNAs and required for accurate decoding.</text>
</comment>
<dbReference type="GeneID" id="103185379"/>
<dbReference type="GO" id="GO:0005634">
    <property type="term" value="C:nucleus"/>
    <property type="evidence" value="ECO:0007669"/>
    <property type="project" value="UniProtKB-SubCell"/>
</dbReference>
<comment type="catalytic activity">
    <reaction evidence="10 11">
        <text>guanosine(37) in tRNA + S-adenosyl-L-methionine = N(1)-methylguanosine(37) in tRNA + S-adenosyl-L-homocysteine + H(+)</text>
        <dbReference type="Rhea" id="RHEA:36899"/>
        <dbReference type="Rhea" id="RHEA-COMP:10145"/>
        <dbReference type="Rhea" id="RHEA-COMP:10147"/>
        <dbReference type="ChEBI" id="CHEBI:15378"/>
        <dbReference type="ChEBI" id="CHEBI:57856"/>
        <dbReference type="ChEBI" id="CHEBI:59789"/>
        <dbReference type="ChEBI" id="CHEBI:73542"/>
        <dbReference type="ChEBI" id="CHEBI:74269"/>
        <dbReference type="EC" id="2.1.1.228"/>
    </reaction>
</comment>
<dbReference type="GO" id="GO:0005759">
    <property type="term" value="C:mitochondrial matrix"/>
    <property type="evidence" value="ECO:0007669"/>
    <property type="project" value="UniProtKB-SubCell"/>
</dbReference>
<keyword evidence="8 11" id="KW-0539">Nucleus</keyword>
<feature type="binding site" evidence="11">
    <location>
        <position position="282"/>
    </location>
    <ligand>
        <name>S-adenosyl-L-methionine</name>
        <dbReference type="ChEBI" id="CHEBI:59789"/>
    </ligand>
</feature>
<gene>
    <name evidence="11" type="primary">TRMT5</name>
    <name evidence="11" type="synonym">TRM5</name>
</gene>
<dbReference type="GO" id="GO:0070901">
    <property type="term" value="P:mitochondrial tRNA methylation"/>
    <property type="evidence" value="ECO:0007669"/>
    <property type="project" value="TreeGrafter"/>
</dbReference>
<protein>
    <recommendedName>
        <fullName evidence="11">tRNA (guanine(37)-N1)-methyltransferase</fullName>
        <ecNumber evidence="11">2.1.1.228</ecNumber>
    </recommendedName>
    <alternativeName>
        <fullName evidence="11">M1G-methyltransferase</fullName>
    </alternativeName>
    <alternativeName>
        <fullName evidence="11">tRNA [GM37] methyltransferase</fullName>
    </alternativeName>
    <alternativeName>
        <fullName evidence="11">tRNA methyltransferase 5 homolog</fullName>
    </alternativeName>
</protein>
<evidence type="ECO:0000256" key="7">
    <source>
        <dbReference type="ARBA" id="ARBA00023128"/>
    </source>
</evidence>
<dbReference type="FunFam" id="3.30.300.110:FF:000001">
    <property type="entry name" value="tRNA (guanine(37)-N1)-methyltransferase"/>
    <property type="match status" value="1"/>
</dbReference>
<comment type="similarity">
    <text evidence="11">Belongs to the TRM5 / TYW2 family.</text>
</comment>
<dbReference type="InterPro" id="IPR029063">
    <property type="entry name" value="SAM-dependent_MTases_sf"/>
</dbReference>
<dbReference type="Pfam" id="PF25133">
    <property type="entry name" value="TYW2_N_2"/>
    <property type="match status" value="1"/>
</dbReference>
<keyword evidence="2 11" id="KW-0963">Cytoplasm</keyword>
<feature type="binding site" evidence="11">
    <location>
        <begin position="320"/>
        <end position="321"/>
    </location>
    <ligand>
        <name>S-adenosyl-L-methionine</name>
        <dbReference type="ChEBI" id="CHEBI:59789"/>
    </ligand>
</feature>
<dbReference type="GO" id="GO:0002939">
    <property type="term" value="P:tRNA N1-guanine methylation"/>
    <property type="evidence" value="ECO:0007669"/>
    <property type="project" value="TreeGrafter"/>
</dbReference>
<dbReference type="InterPro" id="IPR056744">
    <property type="entry name" value="TRM5/TYW2-like_N"/>
</dbReference>
<dbReference type="OrthoDB" id="408788at2759"/>
<reference evidence="14" key="1">
    <citation type="journal article" date="2014" name="Nature">
        <title>Elephant shark genome provides unique insights into gnathostome evolution.</title>
        <authorList>
            <consortium name="International Elephant Shark Genome Sequencing Consortium"/>
            <person name="Venkatesh B."/>
            <person name="Lee A.P."/>
            <person name="Ravi V."/>
            <person name="Maurya A.K."/>
            <person name="Lian M.M."/>
            <person name="Swann J.B."/>
            <person name="Ohta Y."/>
            <person name="Flajnik M.F."/>
            <person name="Sutoh Y."/>
            <person name="Kasahara M."/>
            <person name="Hoon S."/>
            <person name="Gangu V."/>
            <person name="Roy S.W."/>
            <person name="Irimia M."/>
            <person name="Korzh V."/>
            <person name="Kondrychyn I."/>
            <person name="Lim Z.W."/>
            <person name="Tay B.H."/>
            <person name="Tohari S."/>
            <person name="Kong K.W."/>
            <person name="Ho S."/>
            <person name="Lorente-Galdos B."/>
            <person name="Quilez J."/>
            <person name="Marques-Bonet T."/>
            <person name="Raney B.J."/>
            <person name="Ingham P.W."/>
            <person name="Tay A."/>
            <person name="Hillier L.W."/>
            <person name="Minx P."/>
            <person name="Boehm T."/>
            <person name="Wilson R.K."/>
            <person name="Brenner S."/>
            <person name="Warren W.C."/>
        </authorList>
    </citation>
    <scope>NUCLEOTIDE SEQUENCE</scope>
    <source>
        <tissue evidence="14">Ovary</tissue>
    </source>
</reference>